<feature type="compositionally biased region" description="Polar residues" evidence="1">
    <location>
        <begin position="61"/>
        <end position="83"/>
    </location>
</feature>
<reference evidence="3" key="2">
    <citation type="journal article" date="2021" name="Genome Biol. Evol.">
        <title>Developing a high-quality reference genome for a parasitic bivalve with doubly uniparental inheritance (Bivalvia: Unionida).</title>
        <authorList>
            <person name="Smith C.H."/>
        </authorList>
    </citation>
    <scope>NUCLEOTIDE SEQUENCE</scope>
    <source>
        <strain evidence="3">CHS0354</strain>
        <tissue evidence="3">Mantle</tissue>
    </source>
</reference>
<evidence type="ECO:0000256" key="2">
    <source>
        <dbReference type="SAM" id="SignalP"/>
    </source>
</evidence>
<evidence type="ECO:0000313" key="3">
    <source>
        <dbReference type="EMBL" id="KAK3609148.1"/>
    </source>
</evidence>
<feature type="chain" id="PRO_5041987304" evidence="2">
    <location>
        <begin position="27"/>
        <end position="113"/>
    </location>
</feature>
<organism evidence="3 4">
    <name type="scientific">Potamilus streckersoni</name>
    <dbReference type="NCBI Taxonomy" id="2493646"/>
    <lineage>
        <taxon>Eukaryota</taxon>
        <taxon>Metazoa</taxon>
        <taxon>Spiralia</taxon>
        <taxon>Lophotrochozoa</taxon>
        <taxon>Mollusca</taxon>
        <taxon>Bivalvia</taxon>
        <taxon>Autobranchia</taxon>
        <taxon>Heteroconchia</taxon>
        <taxon>Palaeoheterodonta</taxon>
        <taxon>Unionida</taxon>
        <taxon>Unionoidea</taxon>
        <taxon>Unionidae</taxon>
        <taxon>Ambleminae</taxon>
        <taxon>Lampsilini</taxon>
        <taxon>Potamilus</taxon>
    </lineage>
</organism>
<dbReference type="AlphaFoldDB" id="A0AAE0WBH1"/>
<keyword evidence="2" id="KW-0732">Signal</keyword>
<feature type="compositionally biased region" description="Basic and acidic residues" evidence="1">
    <location>
        <begin position="41"/>
        <end position="50"/>
    </location>
</feature>
<feature type="region of interest" description="Disordered" evidence="1">
    <location>
        <begin position="37"/>
        <end position="94"/>
    </location>
</feature>
<name>A0AAE0WBH1_9BIVA</name>
<comment type="caution">
    <text evidence="3">The sequence shown here is derived from an EMBL/GenBank/DDBJ whole genome shotgun (WGS) entry which is preliminary data.</text>
</comment>
<gene>
    <name evidence="3" type="ORF">CHS0354_032675</name>
</gene>
<evidence type="ECO:0000313" key="4">
    <source>
        <dbReference type="Proteomes" id="UP001195483"/>
    </source>
</evidence>
<protein>
    <submittedName>
        <fullName evidence="3">Uncharacterized protein</fullName>
    </submittedName>
</protein>
<keyword evidence="4" id="KW-1185">Reference proteome</keyword>
<dbReference type="Proteomes" id="UP001195483">
    <property type="component" value="Unassembled WGS sequence"/>
</dbReference>
<reference evidence="3" key="3">
    <citation type="submission" date="2023-05" db="EMBL/GenBank/DDBJ databases">
        <authorList>
            <person name="Smith C.H."/>
        </authorList>
    </citation>
    <scope>NUCLEOTIDE SEQUENCE</scope>
    <source>
        <strain evidence="3">CHS0354</strain>
        <tissue evidence="3">Mantle</tissue>
    </source>
</reference>
<reference evidence="3" key="1">
    <citation type="journal article" date="2021" name="Genome Biol. Evol.">
        <title>A High-Quality Reference Genome for a Parasitic Bivalve with Doubly Uniparental Inheritance (Bivalvia: Unionida).</title>
        <authorList>
            <person name="Smith C.H."/>
        </authorList>
    </citation>
    <scope>NUCLEOTIDE SEQUENCE</scope>
    <source>
        <strain evidence="3">CHS0354</strain>
    </source>
</reference>
<sequence length="113" mass="12155">MLKNRVSFVFVAIAIVIYSNPVQTVAQDNNDLVTAASPSETIHHPEKDTTENVDAVDQTDAPISNQTEELEQMSTMASPAGNNDNDKSSQSEASINAAMLQPIYTISSSLSLE</sequence>
<accession>A0AAE0WBH1</accession>
<feature type="signal peptide" evidence="2">
    <location>
        <begin position="1"/>
        <end position="26"/>
    </location>
</feature>
<evidence type="ECO:0000256" key="1">
    <source>
        <dbReference type="SAM" id="MobiDB-lite"/>
    </source>
</evidence>
<proteinExistence type="predicted"/>
<dbReference type="EMBL" id="JAEAOA010001923">
    <property type="protein sequence ID" value="KAK3609148.1"/>
    <property type="molecule type" value="Genomic_DNA"/>
</dbReference>